<accession>A0AAE6X4X0</accession>
<keyword evidence="1" id="KW-0732">Signal</keyword>
<evidence type="ECO:0000313" key="3">
    <source>
        <dbReference type="EMBL" id="RPE93664.1"/>
    </source>
</evidence>
<dbReference type="Proteomes" id="UP000502287">
    <property type="component" value="Chromosome"/>
</dbReference>
<keyword evidence="4" id="KW-1185">Reference proteome</keyword>
<protein>
    <submittedName>
        <fullName evidence="2">Uncharacterized protein</fullName>
    </submittedName>
</protein>
<evidence type="ECO:0000313" key="4">
    <source>
        <dbReference type="Proteomes" id="UP000276901"/>
    </source>
</evidence>
<evidence type="ECO:0000256" key="1">
    <source>
        <dbReference type="SAM" id="SignalP"/>
    </source>
</evidence>
<sequence length="169" mass="19062">MSYVKSMAVSLLSAVMSVSVQAATVSQLYQVKETTQPPAAVENVQESPLQHFVNSLELRFIGIKLHAMNDEIMVEFNYELRNKTAVGIKKVHWTTDYIAEGQTFFTQNEPLIFPQSLATNEPLPLTFSASLKQFPQNIKEILLNQRELVTTQFHAKSIEFSNGTKIIVE</sequence>
<dbReference type="RefSeq" id="WP_123956820.1">
    <property type="nucleotide sequence ID" value="NZ_CP015029.1"/>
</dbReference>
<dbReference type="EMBL" id="CP015029">
    <property type="protein sequence ID" value="QIM64132.1"/>
    <property type="molecule type" value="Genomic_DNA"/>
</dbReference>
<evidence type="ECO:0000313" key="2">
    <source>
        <dbReference type="EMBL" id="QIM64132.1"/>
    </source>
</evidence>
<gene>
    <name evidence="2" type="ORF">A4G17_01025</name>
    <name evidence="3" type="ORF">EDC49_1177</name>
</gene>
<dbReference type="AlphaFoldDB" id="A0AAE6X4X0"/>
<dbReference type="Proteomes" id="UP000276901">
    <property type="component" value="Unassembled WGS sequence"/>
</dbReference>
<proteinExistence type="predicted"/>
<name>A0AAE6X4X0_9PAST</name>
<reference evidence="3 4" key="2">
    <citation type="submission" date="2018-11" db="EMBL/GenBank/DDBJ databases">
        <title>Genomic Encyclopedia of Type Strains, Phase IV (KMG-IV): sequencing the most valuable type-strain genomes for metagenomic binning, comparative biology and taxonomic classification.</title>
        <authorList>
            <person name="Goeker M."/>
        </authorList>
    </citation>
    <scope>NUCLEOTIDE SEQUENCE [LARGE SCALE GENOMIC DNA]</scope>
    <source>
        <strain evidence="3 4">DSM 25797</strain>
    </source>
</reference>
<dbReference type="KEGG" id="fcl:A4G17_01025"/>
<evidence type="ECO:0000313" key="5">
    <source>
        <dbReference type="Proteomes" id="UP000502287"/>
    </source>
</evidence>
<organism evidence="2 5">
    <name type="scientific">Frederiksenia canicola</name>
    <dbReference type="NCBI Taxonomy" id="123824"/>
    <lineage>
        <taxon>Bacteria</taxon>
        <taxon>Pseudomonadati</taxon>
        <taxon>Pseudomonadota</taxon>
        <taxon>Gammaproteobacteria</taxon>
        <taxon>Pasteurellales</taxon>
        <taxon>Pasteurellaceae</taxon>
        <taxon>Frederiksenia</taxon>
    </lineage>
</organism>
<feature type="chain" id="PRO_5042027544" evidence="1">
    <location>
        <begin position="23"/>
        <end position="169"/>
    </location>
</feature>
<dbReference type="EMBL" id="RKQT01000002">
    <property type="protein sequence ID" value="RPE93664.1"/>
    <property type="molecule type" value="Genomic_DNA"/>
</dbReference>
<feature type="signal peptide" evidence="1">
    <location>
        <begin position="1"/>
        <end position="22"/>
    </location>
</feature>
<reference evidence="2 5" key="1">
    <citation type="submission" date="2016-03" db="EMBL/GenBank/DDBJ databases">
        <authorList>
            <person name="Hansen M.J."/>
            <person name="Bojesen A.M."/>
            <person name="Planet P."/>
        </authorList>
    </citation>
    <scope>NUCLEOTIDE SEQUENCE [LARGE SCALE GENOMIC DNA]</scope>
    <source>
        <strain evidence="2 5">HPA 21</strain>
    </source>
</reference>